<protein>
    <submittedName>
        <fullName evidence="3">Ribonuclease H</fullName>
    </submittedName>
</protein>
<evidence type="ECO:0000259" key="2">
    <source>
        <dbReference type="Pfam" id="PF13456"/>
    </source>
</evidence>
<accession>A0A834TFF1</accession>
<dbReference type="Gene3D" id="3.30.420.10">
    <property type="entry name" value="Ribonuclease H-like superfamily/Ribonuclease H"/>
    <property type="match status" value="1"/>
</dbReference>
<dbReference type="CDD" id="cd06222">
    <property type="entry name" value="RNase_H_like"/>
    <property type="match status" value="1"/>
</dbReference>
<dbReference type="EMBL" id="JAAIUW010000008">
    <property type="protein sequence ID" value="KAF7820051.1"/>
    <property type="molecule type" value="Genomic_DNA"/>
</dbReference>
<dbReference type="InterPro" id="IPR053151">
    <property type="entry name" value="RNase_H-like"/>
</dbReference>
<dbReference type="Pfam" id="PF13456">
    <property type="entry name" value="RVT_3"/>
    <property type="match status" value="1"/>
</dbReference>
<dbReference type="InterPro" id="IPR012337">
    <property type="entry name" value="RNaseH-like_sf"/>
</dbReference>
<dbReference type="InterPro" id="IPR044730">
    <property type="entry name" value="RNase_H-like_dom_plant"/>
</dbReference>
<reference evidence="3" key="1">
    <citation type="submission" date="2020-09" db="EMBL/GenBank/DDBJ databases">
        <title>Genome-Enabled Discovery of Anthraquinone Biosynthesis in Senna tora.</title>
        <authorList>
            <person name="Kang S.-H."/>
            <person name="Pandey R.P."/>
            <person name="Lee C.-M."/>
            <person name="Sim J.-S."/>
            <person name="Jeong J.-T."/>
            <person name="Choi B.-S."/>
            <person name="Jung M."/>
            <person name="Ginzburg D."/>
            <person name="Zhao K."/>
            <person name="Won S.Y."/>
            <person name="Oh T.-J."/>
            <person name="Yu Y."/>
            <person name="Kim N.-H."/>
            <person name="Lee O.R."/>
            <person name="Lee T.-H."/>
            <person name="Bashyal P."/>
            <person name="Kim T.-S."/>
            <person name="Lee W.-H."/>
            <person name="Kawkins C."/>
            <person name="Kim C.-K."/>
            <person name="Kim J.S."/>
            <person name="Ahn B.O."/>
            <person name="Rhee S.Y."/>
            <person name="Sohng J.K."/>
        </authorList>
    </citation>
    <scope>NUCLEOTIDE SEQUENCE</scope>
    <source>
        <tissue evidence="3">Leaf</tissue>
    </source>
</reference>
<keyword evidence="4" id="KW-1185">Reference proteome</keyword>
<gene>
    <name evidence="3" type="ORF">G2W53_025506</name>
</gene>
<dbReference type="OrthoDB" id="1431454at2759"/>
<dbReference type="SUPFAM" id="SSF53098">
    <property type="entry name" value="Ribonuclease H-like"/>
    <property type="match status" value="1"/>
</dbReference>
<feature type="transmembrane region" description="Helical" evidence="1">
    <location>
        <begin position="157"/>
        <end position="174"/>
    </location>
</feature>
<organism evidence="3 4">
    <name type="scientific">Senna tora</name>
    <dbReference type="NCBI Taxonomy" id="362788"/>
    <lineage>
        <taxon>Eukaryota</taxon>
        <taxon>Viridiplantae</taxon>
        <taxon>Streptophyta</taxon>
        <taxon>Embryophyta</taxon>
        <taxon>Tracheophyta</taxon>
        <taxon>Spermatophyta</taxon>
        <taxon>Magnoliopsida</taxon>
        <taxon>eudicotyledons</taxon>
        <taxon>Gunneridae</taxon>
        <taxon>Pentapetalae</taxon>
        <taxon>rosids</taxon>
        <taxon>fabids</taxon>
        <taxon>Fabales</taxon>
        <taxon>Fabaceae</taxon>
        <taxon>Caesalpinioideae</taxon>
        <taxon>Cassia clade</taxon>
        <taxon>Senna</taxon>
    </lineage>
</organism>
<dbReference type="InterPro" id="IPR036397">
    <property type="entry name" value="RNaseH_sf"/>
</dbReference>
<evidence type="ECO:0000256" key="1">
    <source>
        <dbReference type="SAM" id="Phobius"/>
    </source>
</evidence>
<keyword evidence="1" id="KW-0472">Membrane</keyword>
<evidence type="ECO:0000313" key="3">
    <source>
        <dbReference type="EMBL" id="KAF7820051.1"/>
    </source>
</evidence>
<name>A0A834TFF1_9FABA</name>
<evidence type="ECO:0000313" key="4">
    <source>
        <dbReference type="Proteomes" id="UP000634136"/>
    </source>
</evidence>
<feature type="domain" description="RNase H type-1" evidence="2">
    <location>
        <begin position="37"/>
        <end position="103"/>
    </location>
</feature>
<dbReference type="Proteomes" id="UP000634136">
    <property type="component" value="Unassembled WGS sequence"/>
</dbReference>
<dbReference type="InterPro" id="IPR002156">
    <property type="entry name" value="RNaseH_domain"/>
</dbReference>
<keyword evidence="1" id="KW-0812">Transmembrane</keyword>
<keyword evidence="1" id="KW-1133">Transmembrane helix</keyword>
<proteinExistence type="predicted"/>
<dbReference type="PANTHER" id="PTHR47723">
    <property type="entry name" value="OS05G0353850 PROTEIN"/>
    <property type="match status" value="1"/>
</dbReference>
<sequence length="175" mass="19628">MTSLLMDKNWKLGILFLASSTLQRVKRIKLIFINEPLAAACGGVIRDSDGIFIVGFSRSLGTCDILWAKLRGILKGLQMLCIHGFWKVDVETDSQNAINLISHGVIPPTRTLLWCPPSRSCGLVTRIFGSCMCTVRQIVSPTVLLKWVTHVLRKDKFSWSLLQVMVAILHMMLMD</sequence>
<dbReference type="AlphaFoldDB" id="A0A834TFF1"/>
<dbReference type="PANTHER" id="PTHR47723:SF19">
    <property type="entry name" value="POLYNUCLEOTIDYL TRANSFERASE, RIBONUCLEASE H-LIKE SUPERFAMILY PROTEIN"/>
    <property type="match status" value="1"/>
</dbReference>
<comment type="caution">
    <text evidence="3">The sequence shown here is derived from an EMBL/GenBank/DDBJ whole genome shotgun (WGS) entry which is preliminary data.</text>
</comment>
<dbReference type="GO" id="GO:0004523">
    <property type="term" value="F:RNA-DNA hybrid ribonuclease activity"/>
    <property type="evidence" value="ECO:0007669"/>
    <property type="project" value="InterPro"/>
</dbReference>
<dbReference type="GO" id="GO:0003676">
    <property type="term" value="F:nucleic acid binding"/>
    <property type="evidence" value="ECO:0007669"/>
    <property type="project" value="InterPro"/>
</dbReference>